<dbReference type="Pfam" id="PF01565">
    <property type="entry name" value="FAD_binding_4"/>
    <property type="match status" value="1"/>
</dbReference>
<dbReference type="OrthoDB" id="407275at2759"/>
<dbReference type="Gene3D" id="3.40.462.20">
    <property type="match status" value="2"/>
</dbReference>
<evidence type="ECO:0000313" key="9">
    <source>
        <dbReference type="Proteomes" id="UP000053029"/>
    </source>
</evidence>
<dbReference type="RefSeq" id="XP_013278061.1">
    <property type="nucleotide sequence ID" value="XM_013422607.1"/>
</dbReference>
<gene>
    <name evidence="8" type="ORF">Z517_12193</name>
</gene>
<dbReference type="SUPFAM" id="SSF56176">
    <property type="entry name" value="FAD-binding/transporter-associated domain-like"/>
    <property type="match status" value="1"/>
</dbReference>
<dbReference type="AlphaFoldDB" id="A0A0D2G0C5"/>
<dbReference type="InterPro" id="IPR006094">
    <property type="entry name" value="Oxid_FAD_bind_N"/>
</dbReference>
<dbReference type="InterPro" id="IPR036318">
    <property type="entry name" value="FAD-bd_PCMH-like_sf"/>
</dbReference>
<protein>
    <submittedName>
        <fullName evidence="8">Unplaced genomic scaffold supercont1.9, whole genome shotgun sequence</fullName>
    </submittedName>
</protein>
<dbReference type="STRING" id="1442368.A0A0D2G0C5"/>
<feature type="chain" id="PRO_5002242273" evidence="6">
    <location>
        <begin position="19"/>
        <end position="531"/>
    </location>
</feature>
<evidence type="ECO:0000313" key="8">
    <source>
        <dbReference type="EMBL" id="KIW74253.1"/>
    </source>
</evidence>
<dbReference type="Pfam" id="PF08031">
    <property type="entry name" value="BBE"/>
    <property type="match status" value="1"/>
</dbReference>
<dbReference type="InterPro" id="IPR016169">
    <property type="entry name" value="FAD-bd_PCMH_sub2"/>
</dbReference>
<evidence type="ECO:0000256" key="3">
    <source>
        <dbReference type="ARBA" id="ARBA00022630"/>
    </source>
</evidence>
<name>A0A0D2G0C5_9EURO</name>
<evidence type="ECO:0000256" key="4">
    <source>
        <dbReference type="ARBA" id="ARBA00022827"/>
    </source>
</evidence>
<dbReference type="GO" id="GO:0071949">
    <property type="term" value="F:FAD binding"/>
    <property type="evidence" value="ECO:0007669"/>
    <property type="project" value="InterPro"/>
</dbReference>
<comment type="similarity">
    <text evidence="2">Belongs to the oxygen-dependent FAD-linked oxidoreductase family.</text>
</comment>
<feature type="domain" description="FAD-binding PCMH-type" evidence="7">
    <location>
        <begin position="62"/>
        <end position="232"/>
    </location>
</feature>
<keyword evidence="5" id="KW-0560">Oxidoreductase</keyword>
<evidence type="ECO:0000256" key="1">
    <source>
        <dbReference type="ARBA" id="ARBA00001974"/>
    </source>
</evidence>
<keyword evidence="4" id="KW-0274">FAD</keyword>
<organism evidence="8 9">
    <name type="scientific">Fonsecaea pedrosoi CBS 271.37</name>
    <dbReference type="NCBI Taxonomy" id="1442368"/>
    <lineage>
        <taxon>Eukaryota</taxon>
        <taxon>Fungi</taxon>
        <taxon>Dikarya</taxon>
        <taxon>Ascomycota</taxon>
        <taxon>Pezizomycotina</taxon>
        <taxon>Eurotiomycetes</taxon>
        <taxon>Chaetothyriomycetidae</taxon>
        <taxon>Chaetothyriales</taxon>
        <taxon>Herpotrichiellaceae</taxon>
        <taxon>Fonsecaea</taxon>
    </lineage>
</organism>
<dbReference type="HOGENOM" id="CLU_018354_10_2_1"/>
<dbReference type="InterPro" id="IPR016166">
    <property type="entry name" value="FAD-bd_PCMH"/>
</dbReference>
<evidence type="ECO:0000256" key="6">
    <source>
        <dbReference type="SAM" id="SignalP"/>
    </source>
</evidence>
<accession>A0A0D2G0C5</accession>
<dbReference type="Proteomes" id="UP000053029">
    <property type="component" value="Unassembled WGS sequence"/>
</dbReference>
<feature type="signal peptide" evidence="6">
    <location>
        <begin position="1"/>
        <end position="18"/>
    </location>
</feature>
<dbReference type="VEuPathDB" id="FungiDB:Z517_12193"/>
<dbReference type="PANTHER" id="PTHR42973:SF39">
    <property type="entry name" value="FAD-BINDING PCMH-TYPE DOMAIN-CONTAINING PROTEIN"/>
    <property type="match status" value="1"/>
</dbReference>
<keyword evidence="3" id="KW-0285">Flavoprotein</keyword>
<reference evidence="8 9" key="1">
    <citation type="submission" date="2015-01" db="EMBL/GenBank/DDBJ databases">
        <title>The Genome Sequence of Fonsecaea pedrosoi CBS 271.37.</title>
        <authorList>
            <consortium name="The Broad Institute Genomics Platform"/>
            <person name="Cuomo C."/>
            <person name="de Hoog S."/>
            <person name="Gorbushina A."/>
            <person name="Stielow B."/>
            <person name="Teixiera M."/>
            <person name="Abouelleil A."/>
            <person name="Chapman S.B."/>
            <person name="Priest M."/>
            <person name="Young S.K."/>
            <person name="Wortman J."/>
            <person name="Nusbaum C."/>
            <person name="Birren B."/>
        </authorList>
    </citation>
    <scope>NUCLEOTIDE SEQUENCE [LARGE SCALE GENOMIC DNA]</scope>
    <source>
        <strain evidence="8 9">CBS 271.37</strain>
    </source>
</reference>
<dbReference type="PROSITE" id="PS51387">
    <property type="entry name" value="FAD_PCMH"/>
    <property type="match status" value="1"/>
</dbReference>
<dbReference type="InterPro" id="IPR012951">
    <property type="entry name" value="BBE"/>
</dbReference>
<dbReference type="InterPro" id="IPR050416">
    <property type="entry name" value="FAD-linked_Oxidoreductase"/>
</dbReference>
<dbReference type="Gene3D" id="3.30.465.10">
    <property type="match status" value="2"/>
</dbReference>
<dbReference type="GO" id="GO:0016491">
    <property type="term" value="F:oxidoreductase activity"/>
    <property type="evidence" value="ECO:0007669"/>
    <property type="project" value="UniProtKB-KW"/>
</dbReference>
<proteinExistence type="inferred from homology"/>
<sequence length="531" mass="57634">MFWKSLSTCVLLANTALAAPGYNFRALQQCVSGALAAGGNVAERVQSPANATWDDAYVGAIIKPETPAMIAFAESFTEVGALMGCANSTGYQAVPRSGRHHFEGWSALNGSLVIDVSSLSYVNVSSDLSNATIGAGTNLGQIYTELSVVNKTFLGGICPTVALGGYLGVGGYSLQHRALGIAVDQVLSFKAILASGELVTVSPTSHPDLWFAARGGGQYAFIVEATVKILTLPRSAMVVGFYNNSDTRYEVARKWLDWAPTAPKELTTQLNVYNNRTHLIGWYLGGSTQKLRTALNTSGLLDVADGVVSIDGNCSTANSRMYWQDTSTRCTDDTSAYQAFLKVYNTESINLAPIQPALRLDNTPAIPSEPVAVPWPRFGVISKTYFTQKSRPITNDTLRELIDRSAVLSDEAGFWGEWTSFGVADPTTSSSFPWLKEAQALLRIEMNSPQNVSAYNQNRAWLLDFEKFLRPKVGNASYSGYVDVDISINPLTAFYGNNTCRLISIKKRYDPSNFFRNPFSIPTKVPKGISC</sequence>
<keyword evidence="6" id="KW-0732">Signal</keyword>
<dbReference type="EMBL" id="KN846977">
    <property type="protein sequence ID" value="KIW74253.1"/>
    <property type="molecule type" value="Genomic_DNA"/>
</dbReference>
<evidence type="ECO:0000256" key="5">
    <source>
        <dbReference type="ARBA" id="ARBA00023002"/>
    </source>
</evidence>
<comment type="cofactor">
    <cofactor evidence="1">
        <name>FAD</name>
        <dbReference type="ChEBI" id="CHEBI:57692"/>
    </cofactor>
</comment>
<dbReference type="PANTHER" id="PTHR42973">
    <property type="entry name" value="BINDING OXIDOREDUCTASE, PUTATIVE (AFU_ORTHOLOGUE AFUA_1G17690)-RELATED"/>
    <property type="match status" value="1"/>
</dbReference>
<dbReference type="GeneID" id="25311683"/>
<keyword evidence="9" id="KW-1185">Reference proteome</keyword>
<evidence type="ECO:0000256" key="2">
    <source>
        <dbReference type="ARBA" id="ARBA00005466"/>
    </source>
</evidence>
<evidence type="ECO:0000259" key="7">
    <source>
        <dbReference type="PROSITE" id="PS51387"/>
    </source>
</evidence>